<feature type="domain" description="Cytochrome b561 bacterial/Ni-hydrogenase" evidence="14">
    <location>
        <begin position="9"/>
        <end position="179"/>
    </location>
</feature>
<keyword evidence="8" id="KW-0249">Electron transport</keyword>
<evidence type="ECO:0000256" key="10">
    <source>
        <dbReference type="ARBA" id="ARBA00023004"/>
    </source>
</evidence>
<comment type="similarity">
    <text evidence="12">Belongs to the cytochrome b561 family.</text>
</comment>
<evidence type="ECO:0000259" key="14">
    <source>
        <dbReference type="Pfam" id="PF01292"/>
    </source>
</evidence>
<dbReference type="GO" id="GO:0009055">
    <property type="term" value="F:electron transfer activity"/>
    <property type="evidence" value="ECO:0007669"/>
    <property type="project" value="InterPro"/>
</dbReference>
<evidence type="ECO:0000256" key="4">
    <source>
        <dbReference type="ARBA" id="ARBA00022475"/>
    </source>
</evidence>
<keyword evidence="4" id="KW-1003">Cell membrane</keyword>
<dbReference type="PANTHER" id="PTHR30529:SF3">
    <property type="entry name" value="CYTOCHROME B561 HOMOLOG 1"/>
    <property type="match status" value="1"/>
</dbReference>
<organism evidence="15 16">
    <name type="scientific">Glaciimonas soli</name>
    <dbReference type="NCBI Taxonomy" id="2590999"/>
    <lineage>
        <taxon>Bacteria</taxon>
        <taxon>Pseudomonadati</taxon>
        <taxon>Pseudomonadota</taxon>
        <taxon>Betaproteobacteria</taxon>
        <taxon>Burkholderiales</taxon>
        <taxon>Oxalobacteraceae</taxon>
        <taxon>Glaciimonas</taxon>
    </lineage>
</organism>
<protein>
    <submittedName>
        <fullName evidence="15">Cytochrome b</fullName>
    </submittedName>
</protein>
<accession>A0A843YLZ1</accession>
<evidence type="ECO:0000256" key="2">
    <source>
        <dbReference type="ARBA" id="ARBA00004651"/>
    </source>
</evidence>
<dbReference type="EMBL" id="WINI01000004">
    <property type="protein sequence ID" value="MQR00899.1"/>
    <property type="molecule type" value="Genomic_DNA"/>
</dbReference>
<dbReference type="PANTHER" id="PTHR30529">
    <property type="entry name" value="CYTOCHROME B561"/>
    <property type="match status" value="1"/>
</dbReference>
<keyword evidence="7" id="KW-0479">Metal-binding</keyword>
<evidence type="ECO:0000256" key="9">
    <source>
        <dbReference type="ARBA" id="ARBA00022989"/>
    </source>
</evidence>
<evidence type="ECO:0000313" key="16">
    <source>
        <dbReference type="Proteomes" id="UP000451565"/>
    </source>
</evidence>
<evidence type="ECO:0000256" key="1">
    <source>
        <dbReference type="ARBA" id="ARBA00001970"/>
    </source>
</evidence>
<feature type="transmembrane region" description="Helical" evidence="13">
    <location>
        <begin position="149"/>
        <end position="167"/>
    </location>
</feature>
<comment type="caution">
    <text evidence="15">The sequence shown here is derived from an EMBL/GenBank/DDBJ whole genome shotgun (WGS) entry which is preliminary data.</text>
</comment>
<evidence type="ECO:0000256" key="8">
    <source>
        <dbReference type="ARBA" id="ARBA00022982"/>
    </source>
</evidence>
<keyword evidence="9 13" id="KW-1133">Transmembrane helix</keyword>
<dbReference type="GO" id="GO:0020037">
    <property type="term" value="F:heme binding"/>
    <property type="evidence" value="ECO:0007669"/>
    <property type="project" value="TreeGrafter"/>
</dbReference>
<evidence type="ECO:0000256" key="5">
    <source>
        <dbReference type="ARBA" id="ARBA00022617"/>
    </source>
</evidence>
<keyword evidence="3" id="KW-0813">Transport</keyword>
<evidence type="ECO:0000256" key="13">
    <source>
        <dbReference type="SAM" id="Phobius"/>
    </source>
</evidence>
<evidence type="ECO:0000313" key="15">
    <source>
        <dbReference type="EMBL" id="MQR00899.1"/>
    </source>
</evidence>
<feature type="transmembrane region" description="Helical" evidence="13">
    <location>
        <begin position="94"/>
        <end position="113"/>
    </location>
</feature>
<keyword evidence="10" id="KW-0408">Iron</keyword>
<dbReference type="GO" id="GO:0022904">
    <property type="term" value="P:respiratory electron transport chain"/>
    <property type="evidence" value="ECO:0007669"/>
    <property type="project" value="InterPro"/>
</dbReference>
<name>A0A843YLZ1_9BURK</name>
<dbReference type="RefSeq" id="WP_153234507.1">
    <property type="nucleotide sequence ID" value="NZ_WINI01000004.1"/>
</dbReference>
<comment type="subcellular location">
    <subcellularLocation>
        <location evidence="2">Cell membrane</location>
        <topology evidence="2">Multi-pass membrane protein</topology>
    </subcellularLocation>
</comment>
<gene>
    <name evidence="15" type="ORF">GEV47_09400</name>
</gene>
<evidence type="ECO:0000256" key="7">
    <source>
        <dbReference type="ARBA" id="ARBA00022723"/>
    </source>
</evidence>
<dbReference type="AlphaFoldDB" id="A0A843YLZ1"/>
<dbReference type="OrthoDB" id="8723024at2"/>
<keyword evidence="6 13" id="KW-0812">Transmembrane</keyword>
<proteinExistence type="inferred from homology"/>
<dbReference type="GO" id="GO:0046872">
    <property type="term" value="F:metal ion binding"/>
    <property type="evidence" value="ECO:0007669"/>
    <property type="project" value="UniProtKB-KW"/>
</dbReference>
<keyword evidence="16" id="KW-1185">Reference proteome</keyword>
<feature type="transmembrane region" description="Helical" evidence="13">
    <location>
        <begin position="12"/>
        <end position="32"/>
    </location>
</feature>
<keyword evidence="5" id="KW-0349">Heme</keyword>
<dbReference type="GO" id="GO:0005886">
    <property type="term" value="C:plasma membrane"/>
    <property type="evidence" value="ECO:0007669"/>
    <property type="project" value="UniProtKB-SubCell"/>
</dbReference>
<dbReference type="InterPro" id="IPR016174">
    <property type="entry name" value="Di-haem_cyt_TM"/>
</dbReference>
<dbReference type="InterPro" id="IPR011577">
    <property type="entry name" value="Cyt_b561_bac/Ni-Hgenase"/>
</dbReference>
<dbReference type="Pfam" id="PF01292">
    <property type="entry name" value="Ni_hydr_CYTB"/>
    <property type="match status" value="1"/>
</dbReference>
<comment type="cofactor">
    <cofactor evidence="1">
        <name>heme b</name>
        <dbReference type="ChEBI" id="CHEBI:60344"/>
    </cofactor>
</comment>
<keyword evidence="11 13" id="KW-0472">Membrane</keyword>
<feature type="transmembrane region" description="Helical" evidence="13">
    <location>
        <begin position="52"/>
        <end position="73"/>
    </location>
</feature>
<reference evidence="15 16" key="1">
    <citation type="submission" date="2019-10" db="EMBL/GenBank/DDBJ databases">
        <title>Glaciimonas soli sp. nov., a psychrophilic bacterium isolated from the forest soil of a high elevation mountain in Taiwan.</title>
        <authorList>
            <person name="Wang L.-T."/>
            <person name="Shieh W.Y."/>
        </authorList>
    </citation>
    <scope>NUCLEOTIDE SEQUENCE [LARGE SCALE GENOMIC DNA]</scope>
    <source>
        <strain evidence="15 16">GS1</strain>
    </source>
</reference>
<evidence type="ECO:0000256" key="12">
    <source>
        <dbReference type="ARBA" id="ARBA00037975"/>
    </source>
</evidence>
<evidence type="ECO:0000256" key="11">
    <source>
        <dbReference type="ARBA" id="ARBA00023136"/>
    </source>
</evidence>
<dbReference type="Proteomes" id="UP000451565">
    <property type="component" value="Unassembled WGS sequence"/>
</dbReference>
<evidence type="ECO:0000256" key="3">
    <source>
        <dbReference type="ARBA" id="ARBA00022448"/>
    </source>
</evidence>
<sequence>MNQKRNSKHYHATSIFFHWAIFLLMAAALALIEYRGFLPKGDPDKKIILHNHMLFGQLVFVFVVLRVASRFSFGVPAALSGPRWQIWSAHAMHALLYLVMFALPITGVLFTQAGGKEVDFLGWVLPHFISPDKALRGSIKEVHEFIGNAVYYVVGLHILGALWHQFVRKDGTLRRMWFGAAK</sequence>
<evidence type="ECO:0000256" key="6">
    <source>
        <dbReference type="ARBA" id="ARBA00022692"/>
    </source>
</evidence>
<dbReference type="InterPro" id="IPR052168">
    <property type="entry name" value="Cytochrome_b561_oxidase"/>
</dbReference>
<dbReference type="SUPFAM" id="SSF81342">
    <property type="entry name" value="Transmembrane di-heme cytochromes"/>
    <property type="match status" value="1"/>
</dbReference>